<dbReference type="Proteomes" id="UP000014500">
    <property type="component" value="Unassembled WGS sequence"/>
</dbReference>
<name>T1JLL8_STRMM</name>
<reference evidence="1" key="2">
    <citation type="submission" date="2015-02" db="UniProtKB">
        <authorList>
            <consortium name="EnsemblMetazoa"/>
        </authorList>
    </citation>
    <scope>IDENTIFICATION</scope>
</reference>
<sequence length="75" mass="8201">MAELLDSNYGGHCQGFPASRVSRGRSGWSSVPLIGSRDLEASAHGRICQAVLASLPNESRDLWRQLQLVSALHQR</sequence>
<keyword evidence="2" id="KW-1185">Reference proteome</keyword>
<dbReference type="AlphaFoldDB" id="T1JLL8"/>
<evidence type="ECO:0000313" key="2">
    <source>
        <dbReference type="Proteomes" id="UP000014500"/>
    </source>
</evidence>
<organism evidence="1 2">
    <name type="scientific">Strigamia maritima</name>
    <name type="common">European centipede</name>
    <name type="synonym">Geophilus maritimus</name>
    <dbReference type="NCBI Taxonomy" id="126957"/>
    <lineage>
        <taxon>Eukaryota</taxon>
        <taxon>Metazoa</taxon>
        <taxon>Ecdysozoa</taxon>
        <taxon>Arthropoda</taxon>
        <taxon>Myriapoda</taxon>
        <taxon>Chilopoda</taxon>
        <taxon>Pleurostigmophora</taxon>
        <taxon>Geophilomorpha</taxon>
        <taxon>Linotaeniidae</taxon>
        <taxon>Strigamia</taxon>
    </lineage>
</organism>
<proteinExistence type="predicted"/>
<reference evidence="2" key="1">
    <citation type="submission" date="2011-05" db="EMBL/GenBank/DDBJ databases">
        <authorList>
            <person name="Richards S.R."/>
            <person name="Qu J."/>
            <person name="Jiang H."/>
            <person name="Jhangiani S.N."/>
            <person name="Agravi P."/>
            <person name="Goodspeed R."/>
            <person name="Gross S."/>
            <person name="Mandapat C."/>
            <person name="Jackson L."/>
            <person name="Mathew T."/>
            <person name="Pu L."/>
            <person name="Thornton R."/>
            <person name="Saada N."/>
            <person name="Wilczek-Boney K.B."/>
            <person name="Lee S."/>
            <person name="Kovar C."/>
            <person name="Wu Y."/>
            <person name="Scherer S.E."/>
            <person name="Worley K.C."/>
            <person name="Muzny D.M."/>
            <person name="Gibbs R."/>
        </authorList>
    </citation>
    <scope>NUCLEOTIDE SEQUENCE</scope>
    <source>
        <strain evidence="2">Brora</strain>
    </source>
</reference>
<dbReference type="EnsemblMetazoa" id="SMAR014748-RA">
    <property type="protein sequence ID" value="SMAR014748-PA"/>
    <property type="gene ID" value="SMAR014748"/>
</dbReference>
<dbReference type="HOGENOM" id="CLU_2674211_0_0_1"/>
<protein>
    <submittedName>
        <fullName evidence="1">Uncharacterized protein</fullName>
    </submittedName>
</protein>
<evidence type="ECO:0000313" key="1">
    <source>
        <dbReference type="EnsemblMetazoa" id="SMAR014748-PA"/>
    </source>
</evidence>
<accession>T1JLL8</accession>
<dbReference type="EMBL" id="AFFK01020017">
    <property type="status" value="NOT_ANNOTATED_CDS"/>
    <property type="molecule type" value="Genomic_DNA"/>
</dbReference>